<dbReference type="RefSeq" id="WP_204032536.1">
    <property type="nucleotide sequence ID" value="NZ_BOOW01000055.1"/>
</dbReference>
<dbReference type="AlphaFoldDB" id="A0A919VC15"/>
<evidence type="ECO:0000313" key="2">
    <source>
        <dbReference type="Proteomes" id="UP000606172"/>
    </source>
</evidence>
<dbReference type="EMBL" id="BOOW01000055">
    <property type="protein sequence ID" value="GII97127.1"/>
    <property type="molecule type" value="Genomic_DNA"/>
</dbReference>
<reference evidence="1" key="1">
    <citation type="submission" date="2021-01" db="EMBL/GenBank/DDBJ databases">
        <title>Whole genome shotgun sequence of Sinosporangium siamense NBRC 109515.</title>
        <authorList>
            <person name="Komaki H."/>
            <person name="Tamura T."/>
        </authorList>
    </citation>
    <scope>NUCLEOTIDE SEQUENCE</scope>
    <source>
        <strain evidence="1">NBRC 109515</strain>
    </source>
</reference>
<proteinExistence type="predicted"/>
<evidence type="ECO:0000313" key="1">
    <source>
        <dbReference type="EMBL" id="GII97127.1"/>
    </source>
</evidence>
<comment type="caution">
    <text evidence="1">The sequence shown here is derived from an EMBL/GenBank/DDBJ whole genome shotgun (WGS) entry which is preliminary data.</text>
</comment>
<dbReference type="Proteomes" id="UP000606172">
    <property type="component" value="Unassembled WGS sequence"/>
</dbReference>
<accession>A0A919VC15</accession>
<organism evidence="1 2">
    <name type="scientific">Sinosporangium siamense</name>
    <dbReference type="NCBI Taxonomy" id="1367973"/>
    <lineage>
        <taxon>Bacteria</taxon>
        <taxon>Bacillati</taxon>
        <taxon>Actinomycetota</taxon>
        <taxon>Actinomycetes</taxon>
        <taxon>Streptosporangiales</taxon>
        <taxon>Streptosporangiaceae</taxon>
        <taxon>Sinosporangium</taxon>
    </lineage>
</organism>
<keyword evidence="2" id="KW-1185">Reference proteome</keyword>
<name>A0A919VC15_9ACTN</name>
<gene>
    <name evidence="1" type="ORF">Ssi02_73580</name>
</gene>
<protein>
    <submittedName>
        <fullName evidence="1">Uncharacterized protein</fullName>
    </submittedName>
</protein>
<sequence>MLFSQVRAVDCGVLDQPAVTSGGPSAVVQKSGRQILLAAATAAVNTPEESGTYWYVKTVSTSSMAGRELGESSVETWTRRDGKSWFRASGKNEVTENGGKNGHWSDGFDLENTRLSYEQIQRLATDPDELVTWLVRHAGKPLHVETARVVPLLKVLSSMPAPPEVRAAAFRALAAQPNVRNLGAVDGGESLAIDYPFGELRLVTDVEAARLRTSVFTSAAAKPGKDGTTLVEKAEWTDDLPKAIR</sequence>